<dbReference type="Gene3D" id="3.40.430.10">
    <property type="entry name" value="Dihydrofolate Reductase, subunit A"/>
    <property type="match status" value="1"/>
</dbReference>
<dbReference type="InterPro" id="IPR017925">
    <property type="entry name" value="DHFR_CS"/>
</dbReference>
<protein>
    <recommendedName>
        <fullName evidence="3 7">Dihydrofolate reductase</fullName>
        <ecNumber evidence="3 7">1.5.1.3</ecNumber>
    </recommendedName>
</protein>
<dbReference type="InterPro" id="IPR024072">
    <property type="entry name" value="DHFR-like_dom_sf"/>
</dbReference>
<organism evidence="10 11">
    <name type="scientific">Deinococcus aerolatus</name>
    <dbReference type="NCBI Taxonomy" id="522487"/>
    <lineage>
        <taxon>Bacteria</taxon>
        <taxon>Thermotogati</taxon>
        <taxon>Deinococcota</taxon>
        <taxon>Deinococci</taxon>
        <taxon>Deinococcales</taxon>
        <taxon>Deinococcaceae</taxon>
        <taxon>Deinococcus</taxon>
    </lineage>
</organism>
<dbReference type="PROSITE" id="PS00075">
    <property type="entry name" value="DHFR_1"/>
    <property type="match status" value="1"/>
</dbReference>
<evidence type="ECO:0000256" key="6">
    <source>
        <dbReference type="ARBA" id="ARBA00023002"/>
    </source>
</evidence>
<dbReference type="PANTHER" id="PTHR48069:SF3">
    <property type="entry name" value="DIHYDROFOLATE REDUCTASE"/>
    <property type="match status" value="1"/>
</dbReference>
<dbReference type="PROSITE" id="PS51330">
    <property type="entry name" value="DHFR_2"/>
    <property type="match status" value="1"/>
</dbReference>
<dbReference type="EMBL" id="BMOL01000005">
    <property type="protein sequence ID" value="GGL77233.1"/>
    <property type="molecule type" value="Genomic_DNA"/>
</dbReference>
<keyword evidence="6 7" id="KW-0560">Oxidoreductase</keyword>
<dbReference type="RefSeq" id="WP_229723385.1">
    <property type="nucleotide sequence ID" value="NZ_BMOL01000005.1"/>
</dbReference>
<dbReference type="PIRSF" id="PIRSF000194">
    <property type="entry name" value="DHFR"/>
    <property type="match status" value="1"/>
</dbReference>
<dbReference type="SUPFAM" id="SSF53597">
    <property type="entry name" value="Dihydrofolate reductase-like"/>
    <property type="match status" value="1"/>
</dbReference>
<keyword evidence="11" id="KW-1185">Reference proteome</keyword>
<evidence type="ECO:0000256" key="2">
    <source>
        <dbReference type="ARBA" id="ARBA00009539"/>
    </source>
</evidence>
<dbReference type="Proteomes" id="UP000639973">
    <property type="component" value="Unassembled WGS sequence"/>
</dbReference>
<evidence type="ECO:0000313" key="11">
    <source>
        <dbReference type="Proteomes" id="UP000639973"/>
    </source>
</evidence>
<feature type="domain" description="DHFR" evidence="9">
    <location>
        <begin position="15"/>
        <end position="172"/>
    </location>
</feature>
<keyword evidence="4 7" id="KW-0554">One-carbon metabolism</keyword>
<dbReference type="PANTHER" id="PTHR48069">
    <property type="entry name" value="DIHYDROFOLATE REDUCTASE"/>
    <property type="match status" value="1"/>
</dbReference>
<proteinExistence type="inferred from homology"/>
<evidence type="ECO:0000256" key="5">
    <source>
        <dbReference type="ARBA" id="ARBA00022857"/>
    </source>
</evidence>
<evidence type="ECO:0000256" key="7">
    <source>
        <dbReference type="PIRNR" id="PIRNR000194"/>
    </source>
</evidence>
<dbReference type="PRINTS" id="PR00070">
    <property type="entry name" value="DHFR"/>
</dbReference>
<keyword evidence="5 7" id="KW-0521">NADP</keyword>
<gene>
    <name evidence="10" type="ORF">GCM10010840_13970</name>
</gene>
<evidence type="ECO:0000256" key="3">
    <source>
        <dbReference type="ARBA" id="ARBA00012856"/>
    </source>
</evidence>
<evidence type="ECO:0000256" key="4">
    <source>
        <dbReference type="ARBA" id="ARBA00022563"/>
    </source>
</evidence>
<dbReference type="Pfam" id="PF00186">
    <property type="entry name" value="DHFR_1"/>
    <property type="match status" value="1"/>
</dbReference>
<comment type="function">
    <text evidence="7">Key enzyme in folate metabolism. Catalyzes an essential reaction for de novo glycine and purine synthesis, and for DNA precursor synthesis.</text>
</comment>
<dbReference type="InterPro" id="IPR012259">
    <property type="entry name" value="DHFR"/>
</dbReference>
<comment type="pathway">
    <text evidence="1 7">Cofactor biosynthesis; tetrahydrofolate biosynthesis; 5,6,7,8-tetrahydrofolate from 7,8-dihydrofolate: step 1/1.</text>
</comment>
<dbReference type="CDD" id="cd00209">
    <property type="entry name" value="DHFR"/>
    <property type="match status" value="1"/>
</dbReference>
<dbReference type="InterPro" id="IPR001796">
    <property type="entry name" value="DHFR_dom"/>
</dbReference>
<evidence type="ECO:0000256" key="8">
    <source>
        <dbReference type="RuleBase" id="RU004474"/>
    </source>
</evidence>
<name>A0ABQ2G633_9DEIO</name>
<reference evidence="11" key="1">
    <citation type="journal article" date="2019" name="Int. J. Syst. Evol. Microbiol.">
        <title>The Global Catalogue of Microorganisms (GCM) 10K type strain sequencing project: providing services to taxonomists for standard genome sequencing and annotation.</title>
        <authorList>
            <consortium name="The Broad Institute Genomics Platform"/>
            <consortium name="The Broad Institute Genome Sequencing Center for Infectious Disease"/>
            <person name="Wu L."/>
            <person name="Ma J."/>
        </authorList>
    </citation>
    <scope>NUCLEOTIDE SEQUENCE [LARGE SCALE GENOMIC DNA]</scope>
    <source>
        <strain evidence="11">JCM 15442</strain>
    </source>
</reference>
<evidence type="ECO:0000313" key="10">
    <source>
        <dbReference type="EMBL" id="GGL77233.1"/>
    </source>
</evidence>
<accession>A0ABQ2G633</accession>
<comment type="caution">
    <text evidence="10">The sequence shown here is derived from an EMBL/GenBank/DDBJ whole genome shotgun (WGS) entry which is preliminary data.</text>
</comment>
<comment type="catalytic activity">
    <reaction evidence="7">
        <text>(6S)-5,6,7,8-tetrahydrofolate + NADP(+) = 7,8-dihydrofolate + NADPH + H(+)</text>
        <dbReference type="Rhea" id="RHEA:15009"/>
        <dbReference type="ChEBI" id="CHEBI:15378"/>
        <dbReference type="ChEBI" id="CHEBI:57451"/>
        <dbReference type="ChEBI" id="CHEBI:57453"/>
        <dbReference type="ChEBI" id="CHEBI:57783"/>
        <dbReference type="ChEBI" id="CHEBI:58349"/>
        <dbReference type="EC" id="1.5.1.3"/>
    </reaction>
</comment>
<evidence type="ECO:0000259" key="9">
    <source>
        <dbReference type="PROSITE" id="PS51330"/>
    </source>
</evidence>
<sequence>MTLPHLTLAHLRHPRLTFVVAMAENRVIGRDGDLPWRLPADLAHFKRLTVGKPVIMGRKVYDSIGKPLPDRLNIVLTRNPAFQAPGCVVVHSPEEALAAAGDTADVMIIGGEDIYRLYLPQADRVELTVVHAEIGGDTFFPELPGEWTETARRERAADERNPHALSFLTLDRVPHPQG</sequence>
<comment type="similarity">
    <text evidence="2 7 8">Belongs to the dihydrofolate reductase family.</text>
</comment>
<evidence type="ECO:0000256" key="1">
    <source>
        <dbReference type="ARBA" id="ARBA00004903"/>
    </source>
</evidence>
<dbReference type="EC" id="1.5.1.3" evidence="3 7"/>